<evidence type="ECO:0000256" key="1">
    <source>
        <dbReference type="SAM" id="MobiDB-lite"/>
    </source>
</evidence>
<reference evidence="2" key="1">
    <citation type="submission" date="2020-08" db="EMBL/GenBank/DDBJ databases">
        <title>Genome sequencing and assembly of the red palm weevil Rhynchophorus ferrugineus.</title>
        <authorList>
            <person name="Dias G.B."/>
            <person name="Bergman C.M."/>
            <person name="Manee M."/>
        </authorList>
    </citation>
    <scope>NUCLEOTIDE SEQUENCE</scope>
    <source>
        <strain evidence="2">AA-2017</strain>
        <tissue evidence="2">Whole larva</tissue>
    </source>
</reference>
<dbReference type="EMBL" id="JAACXV010000144">
    <property type="protein sequence ID" value="KAF7283033.1"/>
    <property type="molecule type" value="Genomic_DNA"/>
</dbReference>
<feature type="region of interest" description="Disordered" evidence="1">
    <location>
        <begin position="1"/>
        <end position="42"/>
    </location>
</feature>
<dbReference type="AlphaFoldDB" id="A0A834MGV3"/>
<keyword evidence="3" id="KW-1185">Reference proteome</keyword>
<sequence length="145" mass="14964">MAQLGVRTRRAGTAPETAEEDDRVDGGDEGGVETAGGGWGEVGALYPPKRISQIKLANCGTGRATRGAEGEGGRLVGVECCLDTFNSTGESSNAFKMAKGSVGWKESGNVEGGGGGNGAEVVFSPLVSPPLPPRVNWRKLRFRGN</sequence>
<protein>
    <submittedName>
        <fullName evidence="2">Uncharacterized protein</fullName>
    </submittedName>
</protein>
<feature type="compositionally biased region" description="Acidic residues" evidence="1">
    <location>
        <begin position="17"/>
        <end position="31"/>
    </location>
</feature>
<accession>A0A834MGV3</accession>
<evidence type="ECO:0000313" key="3">
    <source>
        <dbReference type="Proteomes" id="UP000625711"/>
    </source>
</evidence>
<organism evidence="2 3">
    <name type="scientific">Rhynchophorus ferrugineus</name>
    <name type="common">Red palm weevil</name>
    <name type="synonym">Curculio ferrugineus</name>
    <dbReference type="NCBI Taxonomy" id="354439"/>
    <lineage>
        <taxon>Eukaryota</taxon>
        <taxon>Metazoa</taxon>
        <taxon>Ecdysozoa</taxon>
        <taxon>Arthropoda</taxon>
        <taxon>Hexapoda</taxon>
        <taxon>Insecta</taxon>
        <taxon>Pterygota</taxon>
        <taxon>Neoptera</taxon>
        <taxon>Endopterygota</taxon>
        <taxon>Coleoptera</taxon>
        <taxon>Polyphaga</taxon>
        <taxon>Cucujiformia</taxon>
        <taxon>Curculionidae</taxon>
        <taxon>Dryophthorinae</taxon>
        <taxon>Rhynchophorus</taxon>
    </lineage>
</organism>
<name>A0A834MGV3_RHYFE</name>
<dbReference type="Proteomes" id="UP000625711">
    <property type="component" value="Unassembled WGS sequence"/>
</dbReference>
<gene>
    <name evidence="2" type="ORF">GWI33_001564</name>
</gene>
<comment type="caution">
    <text evidence="2">The sequence shown here is derived from an EMBL/GenBank/DDBJ whole genome shotgun (WGS) entry which is preliminary data.</text>
</comment>
<proteinExistence type="predicted"/>
<evidence type="ECO:0000313" key="2">
    <source>
        <dbReference type="EMBL" id="KAF7283033.1"/>
    </source>
</evidence>